<gene>
    <name evidence="11" type="ORF">A3K91_2643</name>
</gene>
<dbReference type="InterPro" id="IPR020103">
    <property type="entry name" value="PsdUridine_synth_cat_dom_sf"/>
</dbReference>
<dbReference type="Gene3D" id="3.30.2350.10">
    <property type="entry name" value="Pseudouridine synthase"/>
    <property type="match status" value="1"/>
</dbReference>
<feature type="domain" description="Pseudouridine synthase RsuA/RluA-like" evidence="10">
    <location>
        <begin position="42"/>
        <end position="202"/>
    </location>
</feature>
<keyword evidence="2" id="KW-0413">Isomerase</keyword>
<dbReference type="SUPFAM" id="SSF55120">
    <property type="entry name" value="Pseudouridine synthase"/>
    <property type="match status" value="1"/>
</dbReference>
<name>A0ABN4N6E7_9GAMM</name>
<dbReference type="PANTHER" id="PTHR21600:SF56">
    <property type="entry name" value="TRNA PSEUDOURIDINE SYNTHASE C"/>
    <property type="match status" value="1"/>
</dbReference>
<dbReference type="Pfam" id="PF00849">
    <property type="entry name" value="PseudoU_synth_2"/>
    <property type="match status" value="1"/>
</dbReference>
<evidence type="ECO:0000256" key="3">
    <source>
        <dbReference type="ARBA" id="ARBA00036607"/>
    </source>
</evidence>
<dbReference type="InterPro" id="IPR050188">
    <property type="entry name" value="RluA_PseudoU_synthase"/>
</dbReference>
<evidence type="ECO:0000256" key="7">
    <source>
        <dbReference type="ARBA" id="ARBA00041803"/>
    </source>
</evidence>
<dbReference type="NCBIfam" id="NF008321">
    <property type="entry name" value="PRK11112.1"/>
    <property type="match status" value="1"/>
</dbReference>
<evidence type="ECO:0000256" key="8">
    <source>
        <dbReference type="ARBA" id="ARBA00041975"/>
    </source>
</evidence>
<accession>A0ABN4N6E7</accession>
<evidence type="ECO:0000256" key="9">
    <source>
        <dbReference type="ARBA" id="ARBA00043049"/>
    </source>
</evidence>
<evidence type="ECO:0000259" key="10">
    <source>
        <dbReference type="Pfam" id="PF00849"/>
    </source>
</evidence>
<evidence type="ECO:0000256" key="1">
    <source>
        <dbReference type="ARBA" id="ARBA00022694"/>
    </source>
</evidence>
<comment type="catalytic activity">
    <reaction evidence="3">
        <text>uridine(65) in tRNA = pseudouridine(65) in tRNA</text>
        <dbReference type="Rhea" id="RHEA:42536"/>
        <dbReference type="Rhea" id="RHEA-COMP:10103"/>
        <dbReference type="Rhea" id="RHEA-COMP:10104"/>
        <dbReference type="ChEBI" id="CHEBI:65314"/>
        <dbReference type="ChEBI" id="CHEBI:65315"/>
        <dbReference type="EC" id="5.4.99.26"/>
    </reaction>
</comment>
<dbReference type="InterPro" id="IPR006145">
    <property type="entry name" value="PsdUridine_synth_RsuA/RluA"/>
</dbReference>
<protein>
    <recommendedName>
        <fullName evidence="6">tRNA pseudouridine synthase C</fullName>
        <ecNumber evidence="5">5.4.99.26</ecNumber>
    </recommendedName>
    <alternativeName>
        <fullName evidence="8">tRNA pseudouridine(65) synthase</fullName>
    </alternativeName>
    <alternativeName>
        <fullName evidence="9">tRNA pseudouridylate synthase C</fullName>
    </alternativeName>
    <alternativeName>
        <fullName evidence="7">tRNA-uridine isomerase C</fullName>
    </alternativeName>
</protein>
<dbReference type="EC" id="5.4.99.26" evidence="5"/>
<proteinExistence type="predicted"/>
<sequence>MANGQNINYLYHYGSDSMSTENIDIENDSAYQIDIIYEDEFLVAINKEAGLLVHRSWLDKGETRFAMQLTRDAVGCHVFPVHRLDKPTSGVLLFAKSSAVARILTEAFTEHSVTKHYLAVVRGFMPEKGSIDYALSFQPDAIADKFADWDKPAQEAVTHWQSLAQVELPFSVSKKHDTSRYSLVRLTPETGRKHQLRRHMKHVFHPIIGDTSYGDIRQTRFFRNHYDCTRMLLHAQTLALNHPITGELLLLKAGLDDQWMRILEAFSWVESAKD</sequence>
<evidence type="ECO:0000256" key="4">
    <source>
        <dbReference type="ARBA" id="ARBA00037670"/>
    </source>
</evidence>
<dbReference type="Proteomes" id="UP000076104">
    <property type="component" value="Chromosome"/>
</dbReference>
<evidence type="ECO:0000256" key="5">
    <source>
        <dbReference type="ARBA" id="ARBA00038943"/>
    </source>
</evidence>
<evidence type="ECO:0000313" key="11">
    <source>
        <dbReference type="EMBL" id="AMT98213.1"/>
    </source>
</evidence>
<dbReference type="InterPro" id="IPR006224">
    <property type="entry name" value="PsdUridine_synth_RluA-like_CS"/>
</dbReference>
<evidence type="ECO:0000313" key="12">
    <source>
        <dbReference type="Proteomes" id="UP000076104"/>
    </source>
</evidence>
<keyword evidence="12" id="KW-1185">Reference proteome</keyword>
<keyword evidence="1" id="KW-0819">tRNA processing</keyword>
<dbReference type="CDD" id="cd02563">
    <property type="entry name" value="PseudoU_synth_TruC"/>
    <property type="match status" value="1"/>
</dbReference>
<evidence type="ECO:0000256" key="2">
    <source>
        <dbReference type="ARBA" id="ARBA00023235"/>
    </source>
</evidence>
<dbReference type="PANTHER" id="PTHR21600">
    <property type="entry name" value="MITOCHONDRIAL RNA PSEUDOURIDINE SYNTHASE"/>
    <property type="match status" value="1"/>
</dbReference>
<dbReference type="PROSITE" id="PS01129">
    <property type="entry name" value="PSI_RLU"/>
    <property type="match status" value="1"/>
</dbReference>
<reference evidence="11 12" key="1">
    <citation type="submission" date="2016-03" db="EMBL/GenBank/DDBJ databases">
        <title>Genome sequencing of Psychrobacter alimentarius PAMC 27889.</title>
        <authorList>
            <person name="Lee J."/>
            <person name="Kim O.-S."/>
        </authorList>
    </citation>
    <scope>NUCLEOTIDE SEQUENCE [LARGE SCALE GENOMIC DNA]</scope>
    <source>
        <strain evidence="11 12">PAMC 27889</strain>
    </source>
</reference>
<evidence type="ECO:0000256" key="6">
    <source>
        <dbReference type="ARBA" id="ARBA00040675"/>
    </source>
</evidence>
<organism evidence="11 12">
    <name type="scientific">Psychrobacter alimentarius</name>
    <dbReference type="NCBI Taxonomy" id="261164"/>
    <lineage>
        <taxon>Bacteria</taxon>
        <taxon>Pseudomonadati</taxon>
        <taxon>Pseudomonadota</taxon>
        <taxon>Gammaproteobacteria</taxon>
        <taxon>Moraxellales</taxon>
        <taxon>Moraxellaceae</taxon>
        <taxon>Psychrobacter</taxon>
    </lineage>
</organism>
<comment type="function">
    <text evidence="4">Responsible for synthesis of pseudouridine from uracil-65 in transfer RNAs.</text>
</comment>
<dbReference type="EMBL" id="CP014945">
    <property type="protein sequence ID" value="AMT98213.1"/>
    <property type="molecule type" value="Genomic_DNA"/>
</dbReference>